<dbReference type="PROSITE" id="PS50043">
    <property type="entry name" value="HTH_LUXR_2"/>
    <property type="match status" value="1"/>
</dbReference>
<dbReference type="GO" id="GO:0003677">
    <property type="term" value="F:DNA binding"/>
    <property type="evidence" value="ECO:0007669"/>
    <property type="project" value="InterPro"/>
</dbReference>
<dbReference type="CDD" id="cd06170">
    <property type="entry name" value="LuxR_C_like"/>
    <property type="match status" value="1"/>
</dbReference>
<dbReference type="GO" id="GO:0005524">
    <property type="term" value="F:ATP binding"/>
    <property type="evidence" value="ECO:0007669"/>
    <property type="project" value="UniProtKB-KW"/>
</dbReference>
<accession>A0A6L9SGQ9</accession>
<keyword evidence="2" id="KW-0067">ATP-binding</keyword>
<comment type="caution">
    <text evidence="4">The sequence shown here is derived from an EMBL/GenBank/DDBJ whole genome shotgun (WGS) entry which is preliminary data.</text>
</comment>
<dbReference type="SMART" id="SM00421">
    <property type="entry name" value="HTH_LUXR"/>
    <property type="match status" value="1"/>
</dbReference>
<dbReference type="AlphaFoldDB" id="A0A6L9SGQ9"/>
<keyword evidence="1" id="KW-0547">Nucleotide-binding</keyword>
<proteinExistence type="predicted"/>
<dbReference type="Gene3D" id="1.25.40.10">
    <property type="entry name" value="Tetratricopeptide repeat domain"/>
    <property type="match status" value="1"/>
</dbReference>
<evidence type="ECO:0000256" key="1">
    <source>
        <dbReference type="ARBA" id="ARBA00022741"/>
    </source>
</evidence>
<evidence type="ECO:0000313" key="5">
    <source>
        <dbReference type="Proteomes" id="UP000475214"/>
    </source>
</evidence>
<dbReference type="GO" id="GO:0004016">
    <property type="term" value="F:adenylate cyclase activity"/>
    <property type="evidence" value="ECO:0007669"/>
    <property type="project" value="TreeGrafter"/>
</dbReference>
<dbReference type="InterPro" id="IPR036388">
    <property type="entry name" value="WH-like_DNA-bd_sf"/>
</dbReference>
<dbReference type="SUPFAM" id="SSF46894">
    <property type="entry name" value="C-terminal effector domain of the bipartite response regulators"/>
    <property type="match status" value="1"/>
</dbReference>
<dbReference type="SUPFAM" id="SSF52540">
    <property type="entry name" value="P-loop containing nucleoside triphosphate hydrolases"/>
    <property type="match status" value="1"/>
</dbReference>
<dbReference type="PANTHER" id="PTHR16305">
    <property type="entry name" value="TESTICULAR SOLUBLE ADENYLYL CYCLASE"/>
    <property type="match status" value="1"/>
</dbReference>
<dbReference type="InterPro" id="IPR016032">
    <property type="entry name" value="Sig_transdc_resp-reg_C-effctor"/>
</dbReference>
<dbReference type="InterPro" id="IPR027417">
    <property type="entry name" value="P-loop_NTPase"/>
</dbReference>
<dbReference type="PANTHER" id="PTHR16305:SF35">
    <property type="entry name" value="TRANSCRIPTIONAL ACTIVATOR DOMAIN"/>
    <property type="match status" value="1"/>
</dbReference>
<dbReference type="Pfam" id="PF00196">
    <property type="entry name" value="GerE"/>
    <property type="match status" value="1"/>
</dbReference>
<dbReference type="SUPFAM" id="SSF48452">
    <property type="entry name" value="TPR-like"/>
    <property type="match status" value="1"/>
</dbReference>
<reference evidence="4 5" key="1">
    <citation type="submission" date="2020-02" db="EMBL/GenBank/DDBJ databases">
        <authorList>
            <person name="Li X.-J."/>
            <person name="Han X.-M."/>
        </authorList>
    </citation>
    <scope>NUCLEOTIDE SEQUENCE [LARGE SCALE GENOMIC DNA]</scope>
    <source>
        <strain evidence="4 5">CCTCC AB 2017055</strain>
    </source>
</reference>
<dbReference type="GO" id="GO:0006355">
    <property type="term" value="P:regulation of DNA-templated transcription"/>
    <property type="evidence" value="ECO:0007669"/>
    <property type="project" value="InterPro"/>
</dbReference>
<protein>
    <submittedName>
        <fullName evidence="4">AAA family ATPase</fullName>
    </submittedName>
</protein>
<keyword evidence="5" id="KW-1185">Reference proteome</keyword>
<dbReference type="RefSeq" id="WP_163742848.1">
    <property type="nucleotide sequence ID" value="NZ_JAAGOA010000021.1"/>
</dbReference>
<dbReference type="EMBL" id="JAAGOA010000021">
    <property type="protein sequence ID" value="NEE03290.1"/>
    <property type="molecule type" value="Genomic_DNA"/>
</dbReference>
<gene>
    <name evidence="4" type="ORF">G1H10_24280</name>
</gene>
<dbReference type="InterPro" id="IPR041664">
    <property type="entry name" value="AAA_16"/>
</dbReference>
<dbReference type="PROSITE" id="PS00622">
    <property type="entry name" value="HTH_LUXR_1"/>
    <property type="match status" value="1"/>
</dbReference>
<dbReference type="PRINTS" id="PR00038">
    <property type="entry name" value="HTHLUXR"/>
</dbReference>
<sequence length="941" mass="101457">MDLQEGDGLVGRAPERRRIAALIDRLHAGMGGALVVVGAAGIGKSALLRSIADDARNGEVAGGLAGSGSDGDGRDGRGDAAVAVTHVAGAEAEREWPYSGLHLVLSSAVGPLRAAGHDAVAGRLRELMDDVRADSDPYEVATRVQECVGGMSPPLLVLVDDAHVLDRRSQEVLGFVARRLGTVPAAMVLVADGDSLTAPFRSIPAMVVEELSSAEAVRLVRERAGVETPRRVAEQIVARAGGNPRTLVEVVARTPRAQLTGRVQLDRYLPRTPVLEALGAELAELDDARRVALIIAAASDDGQLGPVLKALDGYDPAIAEWLLGEYLTEFEDRFLFRRPAVASAAWLNATHRERQQAHTALACAYENRDRDRQLWHLAQARYDEDAELADELQRVSRERLRHGEVTGATAYARESIRLMPATSDRVDRLVYAGGLALLDGRIEDAIELARERFRVETAVEQRADLALLEVRARNQLDGDVAAGVITRHADEVGGVDPNRAARLNLFAAYGFAGRLEPAEANRFLHLAERHVEHFDDTTRAVHQRIAAWLATIDGDGAGAAALLADSRTAGNLLVESDAHIAHAMALIRLERFGEARRLLQATALDGRIGQSPLLRGNSFAVLTVLEARAGRLTAAKLAATAWEETGITGLWRAAVPAHMIRVYGLMGDDELAWECRDRAVEGSRRHADSWANALVQAETGALLLLLGRLDEALSVLAHARRYALGYADPSVVPVEPEYIEACVRAGATVSAQSALADFEQRTVKTPTVWAQHTLMRCQALLGDGKEALALFQKALRNSTGVSPVEMARTTLCLGERLRRMGQRVDAGRWLHRALVMAQECGAAALVARAEVELQAAGRRARVESADVDLLTEAEQRIASLVADGRRNREIAAALFVSVRTVETHLSRIFRKLGVRSRTELAAAFRAADDGTEEPSSADDGA</sequence>
<dbReference type="Pfam" id="PF13191">
    <property type="entry name" value="AAA_16"/>
    <property type="match status" value="1"/>
</dbReference>
<dbReference type="GO" id="GO:0005737">
    <property type="term" value="C:cytoplasm"/>
    <property type="evidence" value="ECO:0007669"/>
    <property type="project" value="TreeGrafter"/>
</dbReference>
<dbReference type="Proteomes" id="UP000475214">
    <property type="component" value="Unassembled WGS sequence"/>
</dbReference>
<evidence type="ECO:0000259" key="3">
    <source>
        <dbReference type="PROSITE" id="PS50043"/>
    </source>
</evidence>
<evidence type="ECO:0000256" key="2">
    <source>
        <dbReference type="ARBA" id="ARBA00022840"/>
    </source>
</evidence>
<feature type="domain" description="HTH luxR-type" evidence="3">
    <location>
        <begin position="863"/>
        <end position="928"/>
    </location>
</feature>
<organism evidence="4 5">
    <name type="scientific">Phytoactinopolyspora halotolerans</name>
    <dbReference type="NCBI Taxonomy" id="1981512"/>
    <lineage>
        <taxon>Bacteria</taxon>
        <taxon>Bacillati</taxon>
        <taxon>Actinomycetota</taxon>
        <taxon>Actinomycetes</taxon>
        <taxon>Jiangellales</taxon>
        <taxon>Jiangellaceae</taxon>
        <taxon>Phytoactinopolyspora</taxon>
    </lineage>
</organism>
<dbReference type="Gene3D" id="1.10.10.10">
    <property type="entry name" value="Winged helix-like DNA-binding domain superfamily/Winged helix DNA-binding domain"/>
    <property type="match status" value="1"/>
</dbReference>
<dbReference type="InterPro" id="IPR011990">
    <property type="entry name" value="TPR-like_helical_dom_sf"/>
</dbReference>
<dbReference type="InterPro" id="IPR000792">
    <property type="entry name" value="Tscrpt_reg_LuxR_C"/>
</dbReference>
<evidence type="ECO:0000313" key="4">
    <source>
        <dbReference type="EMBL" id="NEE03290.1"/>
    </source>
</evidence>
<name>A0A6L9SGQ9_9ACTN</name>